<gene>
    <name evidence="8" type="ORF">A4V09_08420</name>
</gene>
<dbReference type="STRING" id="1796616.A4V09_08420"/>
<evidence type="ECO:0000259" key="7">
    <source>
        <dbReference type="Pfam" id="PF14821"/>
    </source>
</evidence>
<evidence type="ECO:0000256" key="2">
    <source>
        <dbReference type="ARBA" id="ARBA00005517"/>
    </source>
</evidence>
<dbReference type="Proteomes" id="UP000092574">
    <property type="component" value="Chromosome"/>
</dbReference>
<dbReference type="OrthoDB" id="9763107at2"/>
<evidence type="ECO:0000256" key="3">
    <source>
        <dbReference type="ARBA" id="ARBA00022898"/>
    </source>
</evidence>
<dbReference type="Gene3D" id="3.40.50.1100">
    <property type="match status" value="2"/>
</dbReference>
<dbReference type="InterPro" id="IPR004450">
    <property type="entry name" value="Thr_synthase-like"/>
</dbReference>
<name>A0A1C7I9V8_9FIRM</name>
<keyword evidence="9" id="KW-1185">Reference proteome</keyword>
<comment type="similarity">
    <text evidence="2">Belongs to the threonine synthase family.</text>
</comment>
<dbReference type="Gene3D" id="3.90.1380.10">
    <property type="entry name" value="Threonine synthase, N-terminal domain"/>
    <property type="match status" value="1"/>
</dbReference>
<sequence length="495" mass="54491">MEILYKSTRGTGECVKASEAILKGLSKDGGLFVPTEIPELDVPMDRLAGMTYREIAYEVMRRFLTDFTEEELKSCIARAYDSKFDTEEIAPLVKAGGAYYLELFHGATIAFKDMALSILPHLLTTSAKKNHVKNEIVILTATSGDTGKAAMAGFADVPGTRIIVFYPKNGVSPIQEKQMVTQKGNNTYVVGITGNFDDAQTAVKKMFNDKAMEEELDKAGFQFSSANSINIGRLVPQVVYYVYAYVNLYKNGEIKDGEKINVTVPTGNFGNILAAYYAKNMGLPIDKLICASNENKVLYDFFSTGNYDRNRDFILTSSPSMDILISSNLERLIYRIAGENADKNREMMEQLSKGGIYQITEKMRSQLADFYGNFATEEETAGVIKALYGETGYVIDTHTAVASCVYGKYAAETGDSTKTVIASTASPFKFTRSVMNAIDSKYDSMGDFELVDELSKIANVKVPNAIEEIRTAPVLHDTVLDVPEMPAAVKNVLGI</sequence>
<organism evidence="8 9">
    <name type="scientific">Blautia pseudococcoides</name>
    <dbReference type="NCBI Taxonomy" id="1796616"/>
    <lineage>
        <taxon>Bacteria</taxon>
        <taxon>Bacillati</taxon>
        <taxon>Bacillota</taxon>
        <taxon>Clostridia</taxon>
        <taxon>Lachnospirales</taxon>
        <taxon>Lachnospiraceae</taxon>
        <taxon>Blautia</taxon>
    </lineage>
</organism>
<dbReference type="GO" id="GO:0005737">
    <property type="term" value="C:cytoplasm"/>
    <property type="evidence" value="ECO:0007669"/>
    <property type="project" value="TreeGrafter"/>
</dbReference>
<dbReference type="InterPro" id="IPR036052">
    <property type="entry name" value="TrpB-like_PALP_sf"/>
</dbReference>
<proteinExistence type="inferred from homology"/>
<feature type="domain" description="Threonine synthase N-terminal" evidence="7">
    <location>
        <begin position="5"/>
        <end position="80"/>
    </location>
</feature>
<evidence type="ECO:0000256" key="1">
    <source>
        <dbReference type="ARBA" id="ARBA00001933"/>
    </source>
</evidence>
<evidence type="ECO:0000256" key="4">
    <source>
        <dbReference type="NCBIfam" id="TIGR00260"/>
    </source>
</evidence>
<protein>
    <recommendedName>
        <fullName evidence="4">Threonine synthase</fullName>
        <ecNumber evidence="4">4.2.3.1</ecNumber>
    </recommendedName>
</protein>
<dbReference type="InterPro" id="IPR001926">
    <property type="entry name" value="TrpB-like_PALP"/>
</dbReference>
<keyword evidence="3 5" id="KW-0663">Pyridoxal phosphate</keyword>
<dbReference type="InterPro" id="IPR037158">
    <property type="entry name" value="Thr_synth_N_sf"/>
</dbReference>
<evidence type="ECO:0000256" key="5">
    <source>
        <dbReference type="PIRSR" id="PIRSR604450-51"/>
    </source>
</evidence>
<dbReference type="PANTHER" id="PTHR43515">
    <property type="entry name" value="THREONINE SYNTHASE-LIKE 1"/>
    <property type="match status" value="1"/>
</dbReference>
<reference evidence="8" key="1">
    <citation type="submission" date="2017-04" db="EMBL/GenBank/DDBJ databases">
        <title>Complete Genome Sequences of Twelve Strains of a Stable Defined Moderately Diverse Mouse Microbiota 2 (sDMDMm2).</title>
        <authorList>
            <person name="Uchimura Y."/>
            <person name="Wyss M."/>
            <person name="Brugiroux S."/>
            <person name="Limenitakis J.P."/>
            <person name="Stecher B."/>
            <person name="McCoy K.D."/>
            <person name="Macpherson A.J."/>
        </authorList>
    </citation>
    <scope>NUCLEOTIDE SEQUENCE</scope>
    <source>
        <strain evidence="8">YL58</strain>
    </source>
</reference>
<dbReference type="CDD" id="cd01560">
    <property type="entry name" value="Thr-synth_2"/>
    <property type="match status" value="1"/>
</dbReference>
<feature type="domain" description="Tryptophan synthase beta chain-like PALP" evidence="6">
    <location>
        <begin position="101"/>
        <end position="421"/>
    </location>
</feature>
<dbReference type="KEGG" id="byl:A4V09_08420"/>
<dbReference type="EC" id="4.2.3.1" evidence="4"/>
<dbReference type="EMBL" id="CP015405">
    <property type="protein sequence ID" value="ANU75788.1"/>
    <property type="molecule type" value="Genomic_DNA"/>
</dbReference>
<dbReference type="Pfam" id="PF14821">
    <property type="entry name" value="Thr_synth_N"/>
    <property type="match status" value="1"/>
</dbReference>
<dbReference type="NCBIfam" id="TIGR00260">
    <property type="entry name" value="thrC"/>
    <property type="match status" value="1"/>
</dbReference>
<comment type="cofactor">
    <cofactor evidence="1 5">
        <name>pyridoxal 5'-phosphate</name>
        <dbReference type="ChEBI" id="CHEBI:597326"/>
    </cofactor>
</comment>
<feature type="modified residue" description="N6-(pyridoxal phosphate)lysine" evidence="5">
    <location>
        <position position="112"/>
    </location>
</feature>
<dbReference type="AlphaFoldDB" id="A0A1C7I9V8"/>
<evidence type="ECO:0000259" key="6">
    <source>
        <dbReference type="Pfam" id="PF00291"/>
    </source>
</evidence>
<evidence type="ECO:0000313" key="9">
    <source>
        <dbReference type="Proteomes" id="UP000092574"/>
    </source>
</evidence>
<accession>A0A1C7I9V8</accession>
<dbReference type="InterPro" id="IPR029144">
    <property type="entry name" value="Thr_synth_N"/>
</dbReference>
<dbReference type="GO" id="GO:0004795">
    <property type="term" value="F:threonine synthase activity"/>
    <property type="evidence" value="ECO:0007669"/>
    <property type="project" value="UniProtKB-UniRule"/>
</dbReference>
<dbReference type="SUPFAM" id="SSF53686">
    <property type="entry name" value="Tryptophan synthase beta subunit-like PLP-dependent enzymes"/>
    <property type="match status" value="1"/>
</dbReference>
<dbReference type="RefSeq" id="WP_065541970.1">
    <property type="nucleotide sequence ID" value="NZ_CP015405.2"/>
</dbReference>
<evidence type="ECO:0000313" key="8">
    <source>
        <dbReference type="EMBL" id="ANU75788.1"/>
    </source>
</evidence>
<dbReference type="Pfam" id="PF00291">
    <property type="entry name" value="PALP"/>
    <property type="match status" value="1"/>
</dbReference>
<dbReference type="PANTHER" id="PTHR43515:SF1">
    <property type="entry name" value="THREONINE SYNTHASE-LIKE 1"/>
    <property type="match status" value="1"/>
</dbReference>
<dbReference type="GO" id="GO:0009088">
    <property type="term" value="P:threonine biosynthetic process"/>
    <property type="evidence" value="ECO:0007669"/>
    <property type="project" value="UniProtKB-UniRule"/>
</dbReference>